<feature type="transmembrane region" description="Helical" evidence="2">
    <location>
        <begin position="61"/>
        <end position="84"/>
    </location>
</feature>
<dbReference type="EMBL" id="AM180252">
    <property type="protein sequence ID" value="CAJ54419.1"/>
    <property type="molecule type" value="Genomic_DNA"/>
</dbReference>
<keyword evidence="2" id="KW-0472">Membrane</keyword>
<dbReference type="OrthoDB" id="47652at2"/>
<dbReference type="PANTHER" id="PTHR33219">
    <property type="entry name" value="YLMG HOMOLOG PROTEIN 2, CHLOROPLASTIC"/>
    <property type="match status" value="1"/>
</dbReference>
<dbReference type="RefSeq" id="WP_011526448.1">
    <property type="nucleotide sequence ID" value="NC_008011.1"/>
</dbReference>
<protein>
    <submittedName>
        <fullName evidence="3">Predicted integral membrane protein</fullName>
    </submittedName>
</protein>
<keyword evidence="4" id="KW-1185">Reference proteome</keyword>
<dbReference type="InterPro" id="IPR003425">
    <property type="entry name" value="CCB3/YggT"/>
</dbReference>
<organism evidence="3 4">
    <name type="scientific">Lawsonia intracellularis (strain PHE/MN1-00)</name>
    <dbReference type="NCBI Taxonomy" id="363253"/>
    <lineage>
        <taxon>Bacteria</taxon>
        <taxon>Pseudomonadati</taxon>
        <taxon>Thermodesulfobacteriota</taxon>
        <taxon>Desulfovibrionia</taxon>
        <taxon>Desulfovibrionales</taxon>
        <taxon>Desulfovibrionaceae</taxon>
        <taxon>Lawsonia</taxon>
    </lineage>
</organism>
<dbReference type="STRING" id="363253.LI0363"/>
<feature type="transmembrane region" description="Helical" evidence="2">
    <location>
        <begin position="12"/>
        <end position="35"/>
    </location>
</feature>
<dbReference type="eggNOG" id="COG0762">
    <property type="taxonomic scope" value="Bacteria"/>
</dbReference>
<gene>
    <name evidence="3" type="ordered locus">LI0363</name>
</gene>
<dbReference type="HOGENOM" id="CLU_136788_1_0_7"/>
<comment type="similarity">
    <text evidence="1">Belongs to the YggT family.</text>
</comment>
<keyword evidence="2" id="KW-1133">Transmembrane helix</keyword>
<evidence type="ECO:0000256" key="2">
    <source>
        <dbReference type="SAM" id="Phobius"/>
    </source>
</evidence>
<sequence>MFVFGNILLGIARVLDIILSLYFWIVIIAVLLTWVRPDPYNNIVRMFYALTEPVFYKVRKFLPFTLVGGLDLSPIVVLIIIQLLQTIVVRSLFQYAGMLEG</sequence>
<evidence type="ECO:0000313" key="3">
    <source>
        <dbReference type="EMBL" id="CAJ54419.1"/>
    </source>
</evidence>
<dbReference type="PANTHER" id="PTHR33219:SF14">
    <property type="entry name" value="PROTEIN COFACTOR ASSEMBLY OF COMPLEX C SUBUNIT B CCB3, CHLOROPLASTIC-RELATED"/>
    <property type="match status" value="1"/>
</dbReference>
<evidence type="ECO:0000256" key="1">
    <source>
        <dbReference type="ARBA" id="ARBA00010894"/>
    </source>
</evidence>
<name>Q1MRF7_LAWIP</name>
<dbReference type="GO" id="GO:0016020">
    <property type="term" value="C:membrane"/>
    <property type="evidence" value="ECO:0007669"/>
    <property type="project" value="InterPro"/>
</dbReference>
<accession>Q1MRF7</accession>
<proteinExistence type="inferred from homology"/>
<dbReference type="Pfam" id="PF02325">
    <property type="entry name" value="CCB3_YggT"/>
    <property type="match status" value="1"/>
</dbReference>
<keyword evidence="2" id="KW-0812">Transmembrane</keyword>
<evidence type="ECO:0000313" key="4">
    <source>
        <dbReference type="Proteomes" id="UP000002430"/>
    </source>
</evidence>
<dbReference type="Proteomes" id="UP000002430">
    <property type="component" value="Chromosome"/>
</dbReference>
<dbReference type="KEGG" id="lip:LI0363"/>
<reference evidence="3 4" key="1">
    <citation type="submission" date="2005-11" db="EMBL/GenBank/DDBJ databases">
        <title>The complete genome sequence of Lawsonia intracellularis: the causative agent of proliferative enteropathy.</title>
        <authorList>
            <person name="Kaur K."/>
            <person name="Zhang Q."/>
            <person name="Beckler D."/>
            <person name="Munir S."/>
            <person name="Li L."/>
            <person name="Kinsley K."/>
            <person name="Herron L."/>
            <person name="Peterson A."/>
            <person name="May B."/>
            <person name="Singh S."/>
            <person name="Gebhart C."/>
            <person name="Kapur V."/>
        </authorList>
    </citation>
    <scope>NUCLEOTIDE SEQUENCE [LARGE SCALE GENOMIC DNA]</scope>
    <source>
        <strain evidence="3 4">PHE/MN1-00</strain>
    </source>
</reference>
<dbReference type="AlphaFoldDB" id="Q1MRF7"/>